<feature type="transmembrane region" description="Helical" evidence="2">
    <location>
        <begin position="712"/>
        <end position="734"/>
    </location>
</feature>
<dbReference type="EMBL" id="ASRX01000019">
    <property type="protein sequence ID" value="EYF05969.1"/>
    <property type="molecule type" value="Genomic_DNA"/>
</dbReference>
<feature type="compositionally biased region" description="Basic and acidic residues" evidence="1">
    <location>
        <begin position="254"/>
        <end position="280"/>
    </location>
</feature>
<dbReference type="eggNOG" id="COG0488">
    <property type="taxonomic scope" value="Bacteria"/>
</dbReference>
<dbReference type="AlphaFoldDB" id="A0A017T9Q3"/>
<evidence type="ECO:0000313" key="4">
    <source>
        <dbReference type="Proteomes" id="UP000019678"/>
    </source>
</evidence>
<feature type="region of interest" description="Disordered" evidence="1">
    <location>
        <begin position="254"/>
        <end position="322"/>
    </location>
</feature>
<keyword evidence="2" id="KW-0472">Membrane</keyword>
<keyword evidence="4" id="KW-1185">Reference proteome</keyword>
<dbReference type="Proteomes" id="UP000019678">
    <property type="component" value="Unassembled WGS sequence"/>
</dbReference>
<dbReference type="STRING" id="1192034.CAP_2428"/>
<feature type="transmembrane region" description="Helical" evidence="2">
    <location>
        <begin position="502"/>
        <end position="525"/>
    </location>
</feature>
<keyword evidence="2" id="KW-0812">Transmembrane</keyword>
<feature type="region of interest" description="Disordered" evidence="1">
    <location>
        <begin position="154"/>
        <end position="185"/>
    </location>
</feature>
<accession>A0A017T9Q3</accession>
<gene>
    <name evidence="3" type="ORF">CAP_2428</name>
</gene>
<organism evidence="3 4">
    <name type="scientific">Chondromyces apiculatus DSM 436</name>
    <dbReference type="NCBI Taxonomy" id="1192034"/>
    <lineage>
        <taxon>Bacteria</taxon>
        <taxon>Pseudomonadati</taxon>
        <taxon>Myxococcota</taxon>
        <taxon>Polyangia</taxon>
        <taxon>Polyangiales</taxon>
        <taxon>Polyangiaceae</taxon>
        <taxon>Chondromyces</taxon>
    </lineage>
</organism>
<proteinExistence type="predicted"/>
<feature type="region of interest" description="Disordered" evidence="1">
    <location>
        <begin position="53"/>
        <end position="89"/>
    </location>
</feature>
<feature type="transmembrane region" description="Helical" evidence="2">
    <location>
        <begin position="641"/>
        <end position="661"/>
    </location>
</feature>
<keyword evidence="2" id="KW-1133">Transmembrane helix</keyword>
<sequence length="1126" mass="121777">MVGRSLVQRGIGAAGAVLLAGTLATIGGVVEPAGAAAAPRRADAGLPVDGGAAGEAGALGEGPGQGAEASRGVAGGTEGAEDAGDAGEAGEGEALATLEARVKQLEGQRDALGALLRGVLPDSGLTSGALLGVDLLDDAAVALRRGEIARDLEEMRKADQARDRTAESPDAGPLDAGVADTSDAAAPDATADGALADEPQGQARERLEHEIRRSQQALAEAQLALLDKPAWERRRIAEAEADRARSVAQQALAEAERKGAADEARAAEEARKRALAEAEQARSAAQRTLASERARAEQVRRDQAQLREELSRRRGEDAATSTARQARLFELLEAAGTAQPGTAATDALYGRIMAQLVALRPDTEAALGVATALRDGQPVPRYSLPREALPSGAGELERERQEILTLAETLADGERALIEESRRLTSARLDELLTGEQELNEARVLLLDKLSPARRDEVLGLGPEGGTQLGWEIWHVGARGRWYTLSRDDLAVRTRAAMRDPYVIGAVITRGVPVLLVLATALTLFRRRRRLRDAAWKAISSVIRRPPLLRALQRALDALEALSPELVFLAALWGVHAVLGPLSTIDEARIAHALLVWYGLYRLALKAAHRAITWLSSTPNAPIGEATSAKILRSLRLVGRYALGVQVVLSLTAAIVGEAFIHHQVRRFAWLGAIPIFFTLIRRWRGHIADAYLQLTATGSLADAVRSTRDRWYGFFVAVAAFGVILLAGASGAARRFVLGFEQSRKVLAYLFRKRLERRAEDGDEGRVTAVGLPPDLVACFSEAPLDDPAEGIDRFPGIDRFAQDLSAWRAGERLGAVLLVGSAGSGKTSWLAAAEQRAGALAAVRVLLPRRITSAGELYAQIGAALGAPQEARASVEALAAWMRTGEARLVVVDHTERLLLRGAGAWGAWDALQRLIEQASDSAFWLCTMDLYAFHYLRFARQNVGAFRTTLTLPRWSEQEIASLIHARNEQSGYAISFDDLLLEEVGGHEREARLVSTEHDYMRLLWDHADGSPRVALHFWLRSLVPDGDRKVRVRLFRSPYEDELEILDEPARFVLASVMWHGDVTPEEAERSLRYPASTCEAVLVRLAERGVLAAAERRYRVTTRWQGAVSGFLLRKHLIEP</sequence>
<feature type="compositionally biased region" description="Acidic residues" evidence="1">
    <location>
        <begin position="79"/>
        <end position="89"/>
    </location>
</feature>
<reference evidence="3 4" key="1">
    <citation type="submission" date="2013-05" db="EMBL/GenBank/DDBJ databases">
        <title>Genome assembly of Chondromyces apiculatus DSM 436.</title>
        <authorList>
            <person name="Sharma G."/>
            <person name="Khatri I."/>
            <person name="Kaur C."/>
            <person name="Mayilraj S."/>
            <person name="Subramanian S."/>
        </authorList>
    </citation>
    <scope>NUCLEOTIDE SEQUENCE [LARGE SCALE GENOMIC DNA]</scope>
    <source>
        <strain evidence="3 4">DSM 436</strain>
    </source>
</reference>
<feature type="compositionally biased region" description="Basic and acidic residues" evidence="1">
    <location>
        <begin position="290"/>
        <end position="317"/>
    </location>
</feature>
<evidence type="ECO:0000256" key="2">
    <source>
        <dbReference type="SAM" id="Phobius"/>
    </source>
</evidence>
<comment type="caution">
    <text evidence="3">The sequence shown here is derived from an EMBL/GenBank/DDBJ whole genome shotgun (WGS) entry which is preliminary data.</text>
</comment>
<evidence type="ECO:0000256" key="1">
    <source>
        <dbReference type="SAM" id="MobiDB-lite"/>
    </source>
</evidence>
<dbReference type="InterPro" id="IPR027417">
    <property type="entry name" value="P-loop_NTPase"/>
</dbReference>
<feature type="compositionally biased region" description="Gly residues" evidence="1">
    <location>
        <begin position="53"/>
        <end position="65"/>
    </location>
</feature>
<name>A0A017T9Q3_9BACT</name>
<protein>
    <submittedName>
        <fullName evidence="3">Uncharacterized protein</fullName>
    </submittedName>
</protein>
<feature type="compositionally biased region" description="Basic and acidic residues" evidence="1">
    <location>
        <begin position="154"/>
        <end position="167"/>
    </location>
</feature>
<dbReference type="SUPFAM" id="SSF52540">
    <property type="entry name" value="P-loop containing nucleoside triphosphate hydrolases"/>
    <property type="match status" value="1"/>
</dbReference>
<evidence type="ECO:0000313" key="3">
    <source>
        <dbReference type="EMBL" id="EYF05969.1"/>
    </source>
</evidence>
<feature type="transmembrane region" description="Helical" evidence="2">
    <location>
        <begin position="667"/>
        <end position="684"/>
    </location>
</feature>